<dbReference type="PANTHER" id="PTHR46696">
    <property type="entry name" value="P450, PUTATIVE (EUROFUNG)-RELATED"/>
    <property type="match status" value="1"/>
</dbReference>
<dbReference type="SUPFAM" id="SSF48264">
    <property type="entry name" value="Cytochrome P450"/>
    <property type="match status" value="1"/>
</dbReference>
<comment type="similarity">
    <text evidence="1">Belongs to the cytochrome P450 family.</text>
</comment>
<sequence length="423" mass="46063">MAPSPPPHDAAPTMARTDPDAEQLLYELMLDPGNENPYDGYRRLREQAPALVTGDGTLVLTRFEDCDTALRHRSIGKSDDVLDLGIGDEAMDRPGTMVDLLRDSMLFANPPDHTRLRRLVSSAFTGRHVEALRAAVTARTQAMLEALAAEPGGDFMDAVALPLPVNVISDLLGVPEADRLAFTPKVHALIAALEPTADRDTVALGERSGRELVDYFTALLADKRARPADDMLSRLVASHEDDALDEQEMISTALLLFAAGFETTTNLLGNGLHALLNSPDELRRLRDRPDLMPTAIEELLRYDSPVQFSARTVLEPVTVAGADLEPGRLVLTMFGAANHDPDRFTEPHRLDLGRDDGSHLAFASGLHFCLGAHLTRLEAQVFLTLLVRRYDPAPAGDPVRRPSFTVRGFDRLPVTLSPLPGGG</sequence>
<comment type="caution">
    <text evidence="2">The sequence shown here is derived from an EMBL/GenBank/DDBJ whole genome shotgun (WGS) entry which is preliminary data.</text>
</comment>
<evidence type="ECO:0000256" key="1">
    <source>
        <dbReference type="ARBA" id="ARBA00010617"/>
    </source>
</evidence>
<accession>A0ABW1AID2</accession>
<dbReference type="InterPro" id="IPR001128">
    <property type="entry name" value="Cyt_P450"/>
</dbReference>
<dbReference type="InterPro" id="IPR036396">
    <property type="entry name" value="Cyt_P450_sf"/>
</dbReference>
<reference evidence="3" key="1">
    <citation type="journal article" date="2019" name="Int. J. Syst. Evol. Microbiol.">
        <title>The Global Catalogue of Microorganisms (GCM) 10K type strain sequencing project: providing services to taxonomists for standard genome sequencing and annotation.</title>
        <authorList>
            <consortium name="The Broad Institute Genomics Platform"/>
            <consortium name="The Broad Institute Genome Sequencing Center for Infectious Disease"/>
            <person name="Wu L."/>
            <person name="Ma J."/>
        </authorList>
    </citation>
    <scope>NUCLEOTIDE SEQUENCE [LARGE SCALE GENOMIC DNA]</scope>
    <source>
        <strain evidence="3">KCTC 42087</strain>
    </source>
</reference>
<dbReference type="Proteomes" id="UP001596074">
    <property type="component" value="Unassembled WGS sequence"/>
</dbReference>
<evidence type="ECO:0000313" key="3">
    <source>
        <dbReference type="Proteomes" id="UP001596074"/>
    </source>
</evidence>
<proteinExistence type="inferred from homology"/>
<dbReference type="PRINTS" id="PR00359">
    <property type="entry name" value="BP450"/>
</dbReference>
<dbReference type="CDD" id="cd20625">
    <property type="entry name" value="CYP164-like"/>
    <property type="match status" value="1"/>
</dbReference>
<dbReference type="EMBL" id="JBHSON010000145">
    <property type="protein sequence ID" value="MFC5754284.1"/>
    <property type="molecule type" value="Genomic_DNA"/>
</dbReference>
<dbReference type="RefSeq" id="WP_378292220.1">
    <property type="nucleotide sequence ID" value="NZ_JBHSON010000145.1"/>
</dbReference>
<protein>
    <submittedName>
        <fullName evidence="2">Cytochrome P450</fullName>
    </submittedName>
</protein>
<name>A0ABW1AID2_9ACTN</name>
<dbReference type="PANTHER" id="PTHR46696:SF1">
    <property type="entry name" value="CYTOCHROME P450 YJIB-RELATED"/>
    <property type="match status" value="1"/>
</dbReference>
<organism evidence="2 3">
    <name type="scientific">Actinomadura rugatobispora</name>
    <dbReference type="NCBI Taxonomy" id="1994"/>
    <lineage>
        <taxon>Bacteria</taxon>
        <taxon>Bacillati</taxon>
        <taxon>Actinomycetota</taxon>
        <taxon>Actinomycetes</taxon>
        <taxon>Streptosporangiales</taxon>
        <taxon>Thermomonosporaceae</taxon>
        <taxon>Actinomadura</taxon>
    </lineage>
</organism>
<keyword evidence="3" id="KW-1185">Reference proteome</keyword>
<dbReference type="Gene3D" id="1.10.630.10">
    <property type="entry name" value="Cytochrome P450"/>
    <property type="match status" value="1"/>
</dbReference>
<dbReference type="Pfam" id="PF00067">
    <property type="entry name" value="p450"/>
    <property type="match status" value="1"/>
</dbReference>
<dbReference type="InterPro" id="IPR002397">
    <property type="entry name" value="Cyt_P450_B"/>
</dbReference>
<evidence type="ECO:0000313" key="2">
    <source>
        <dbReference type="EMBL" id="MFC5754284.1"/>
    </source>
</evidence>
<gene>
    <name evidence="2" type="ORF">ACFPZN_52450</name>
</gene>